<dbReference type="PANTHER" id="PTHR38429:SF1">
    <property type="entry name" value="SEPTATION PROTEIN SPOVG-RELATED"/>
    <property type="match status" value="1"/>
</dbReference>
<dbReference type="InterPro" id="IPR036751">
    <property type="entry name" value="SpoVG_sf"/>
</dbReference>
<dbReference type="KEGG" id="hbs:IPV69_12975"/>
<keyword evidence="1" id="KW-0132">Cell division</keyword>
<dbReference type="InterPro" id="IPR007170">
    <property type="entry name" value="SpoVG"/>
</dbReference>
<reference evidence="4 5" key="1">
    <citation type="submission" date="2020-10" db="EMBL/GenBank/DDBJ databases">
        <title>Wide distribution of Phycisphaera-like planctomycetes from WD2101 soil group in peatlands and genome analysis of the first cultivated representative.</title>
        <authorList>
            <person name="Dedysh S.N."/>
            <person name="Beletsky A.V."/>
            <person name="Ivanova A."/>
            <person name="Kulichevskaya I.S."/>
            <person name="Suzina N.E."/>
            <person name="Philippov D.A."/>
            <person name="Rakitin A.L."/>
            <person name="Mardanov A.V."/>
            <person name="Ravin N.V."/>
        </authorList>
    </citation>
    <scope>NUCLEOTIDE SEQUENCE [LARGE SCALE GENOMIC DNA]</scope>
    <source>
        <strain evidence="4 5">M1803</strain>
    </source>
</reference>
<dbReference type="EMBL" id="CP063458">
    <property type="protein sequence ID" value="QOV92209.1"/>
    <property type="molecule type" value="Genomic_DNA"/>
</dbReference>
<dbReference type="Pfam" id="PF04026">
    <property type="entry name" value="SpoVG"/>
    <property type="match status" value="1"/>
</dbReference>
<proteinExistence type="predicted"/>
<evidence type="ECO:0000313" key="5">
    <source>
        <dbReference type="Proteomes" id="UP000593765"/>
    </source>
</evidence>
<evidence type="ECO:0000256" key="2">
    <source>
        <dbReference type="ARBA" id="ARBA00023210"/>
    </source>
</evidence>
<evidence type="ECO:0000256" key="3">
    <source>
        <dbReference type="ARBA" id="ARBA00023306"/>
    </source>
</evidence>
<dbReference type="AlphaFoldDB" id="A0A7M2X3K9"/>
<dbReference type="GO" id="GO:0000917">
    <property type="term" value="P:division septum assembly"/>
    <property type="evidence" value="ECO:0007669"/>
    <property type="project" value="UniProtKB-KW"/>
</dbReference>
<dbReference type="Proteomes" id="UP000593765">
    <property type="component" value="Chromosome"/>
</dbReference>
<organism evidence="4 5">
    <name type="scientific">Humisphaera borealis</name>
    <dbReference type="NCBI Taxonomy" id="2807512"/>
    <lineage>
        <taxon>Bacteria</taxon>
        <taxon>Pseudomonadati</taxon>
        <taxon>Planctomycetota</taxon>
        <taxon>Phycisphaerae</taxon>
        <taxon>Tepidisphaerales</taxon>
        <taxon>Tepidisphaeraceae</taxon>
        <taxon>Humisphaera</taxon>
    </lineage>
</organism>
<keyword evidence="3" id="KW-0131">Cell cycle</keyword>
<dbReference type="PANTHER" id="PTHR38429">
    <property type="entry name" value="SEPTATION PROTEIN SPOVG-RELATED"/>
    <property type="match status" value="1"/>
</dbReference>
<gene>
    <name evidence="4" type="ORF">IPV69_12975</name>
</gene>
<accession>A0A7M2X3K9</accession>
<keyword evidence="5" id="KW-1185">Reference proteome</keyword>
<sequence>MQLTEIRINLCATSHEPVVARHGHGSRLRAFCSLTFDNTFVIRDVKLIEGNDGLFLAMPSRKLSDHCPDCGEKNHLRARYCNQCGGRLNEDRYLQYRQGNGTTRLKLHADVAHPINARCRQQVEKRVVDAYWFEVQRSKLPGYVPPSLDHEDFDIYDSSLSAPARALPVEGLQQVGAVH</sequence>
<protein>
    <submittedName>
        <fullName evidence="4">Septation protein SpoVG family protein</fullName>
    </submittedName>
</protein>
<dbReference type="Gene3D" id="3.30.1120.40">
    <property type="entry name" value="Stage V sporulation protein G"/>
    <property type="match status" value="1"/>
</dbReference>
<evidence type="ECO:0000313" key="4">
    <source>
        <dbReference type="EMBL" id="QOV92209.1"/>
    </source>
</evidence>
<dbReference type="GO" id="GO:0030435">
    <property type="term" value="P:sporulation resulting in formation of a cellular spore"/>
    <property type="evidence" value="ECO:0007669"/>
    <property type="project" value="InterPro"/>
</dbReference>
<name>A0A7M2X3K9_9BACT</name>
<evidence type="ECO:0000256" key="1">
    <source>
        <dbReference type="ARBA" id="ARBA00022618"/>
    </source>
</evidence>
<keyword evidence="2" id="KW-0717">Septation</keyword>
<dbReference type="RefSeq" id="WP_206295541.1">
    <property type="nucleotide sequence ID" value="NZ_CP063458.1"/>
</dbReference>
<dbReference type="SUPFAM" id="SSF160537">
    <property type="entry name" value="SpoVG-like"/>
    <property type="match status" value="1"/>
</dbReference>